<reference evidence="1" key="2">
    <citation type="journal article" date="2015" name="Data Brief">
        <title>Shoot transcriptome of the giant reed, Arundo donax.</title>
        <authorList>
            <person name="Barrero R.A."/>
            <person name="Guerrero F.D."/>
            <person name="Moolhuijzen P."/>
            <person name="Goolsby J.A."/>
            <person name="Tidwell J."/>
            <person name="Bellgard S.E."/>
            <person name="Bellgard M.I."/>
        </authorList>
    </citation>
    <scope>NUCLEOTIDE SEQUENCE</scope>
    <source>
        <tissue evidence="1">Shoot tissue taken approximately 20 cm above the soil surface</tissue>
    </source>
</reference>
<organism evidence="1">
    <name type="scientific">Arundo donax</name>
    <name type="common">Giant reed</name>
    <name type="synonym">Donax arundinaceus</name>
    <dbReference type="NCBI Taxonomy" id="35708"/>
    <lineage>
        <taxon>Eukaryota</taxon>
        <taxon>Viridiplantae</taxon>
        <taxon>Streptophyta</taxon>
        <taxon>Embryophyta</taxon>
        <taxon>Tracheophyta</taxon>
        <taxon>Spermatophyta</taxon>
        <taxon>Magnoliopsida</taxon>
        <taxon>Liliopsida</taxon>
        <taxon>Poales</taxon>
        <taxon>Poaceae</taxon>
        <taxon>PACMAD clade</taxon>
        <taxon>Arundinoideae</taxon>
        <taxon>Arundineae</taxon>
        <taxon>Arundo</taxon>
    </lineage>
</organism>
<protein>
    <submittedName>
        <fullName evidence="1">Uncharacterized protein</fullName>
    </submittedName>
</protein>
<reference evidence="1" key="1">
    <citation type="submission" date="2014-09" db="EMBL/GenBank/DDBJ databases">
        <authorList>
            <person name="Magalhaes I.L.F."/>
            <person name="Oliveira U."/>
            <person name="Santos F.R."/>
            <person name="Vidigal T.H.D.A."/>
            <person name="Brescovit A.D."/>
            <person name="Santos A.J."/>
        </authorList>
    </citation>
    <scope>NUCLEOTIDE SEQUENCE</scope>
    <source>
        <tissue evidence="1">Shoot tissue taken approximately 20 cm above the soil surface</tissue>
    </source>
</reference>
<sequence length="62" mass="6767">MTSNSLSNVTNRVLSWRLIGMLGTLNRQALLRNPILHWSQPDAVISAETTTGKIPALLPANL</sequence>
<name>A0A0A8YA95_ARUDO</name>
<evidence type="ECO:0000313" key="1">
    <source>
        <dbReference type="EMBL" id="JAD22824.1"/>
    </source>
</evidence>
<proteinExistence type="predicted"/>
<accession>A0A0A8YA95</accession>
<dbReference type="AlphaFoldDB" id="A0A0A8YA95"/>
<dbReference type="EMBL" id="GBRH01275071">
    <property type="protein sequence ID" value="JAD22824.1"/>
    <property type="molecule type" value="Transcribed_RNA"/>
</dbReference>